<evidence type="ECO:0000313" key="2">
    <source>
        <dbReference type="Proteomes" id="UP001162992"/>
    </source>
</evidence>
<name>A0ACC2DW01_DIPCM</name>
<protein>
    <submittedName>
        <fullName evidence="1">Uncharacterized protein</fullName>
    </submittedName>
</protein>
<dbReference type="EMBL" id="CM055095">
    <property type="protein sequence ID" value="KAJ7558197.1"/>
    <property type="molecule type" value="Genomic_DNA"/>
</dbReference>
<comment type="caution">
    <text evidence="1">The sequence shown here is derived from an EMBL/GenBank/DDBJ whole genome shotgun (WGS) entry which is preliminary data.</text>
</comment>
<evidence type="ECO:0000313" key="1">
    <source>
        <dbReference type="EMBL" id="KAJ7558197.1"/>
    </source>
</evidence>
<dbReference type="Proteomes" id="UP001162992">
    <property type="component" value="Chromosome 4"/>
</dbReference>
<sequence length="179" mass="19232">MAVSAGCIWIAVNCLLLLVSASALQSVPAEERIQLSEHTVPELETVGSARHLLQAKIPCPIDMANLNYTPCISICKAPNFPKVPCCEGFKAVVCPIVLYFNNASTDCPDEFFSYLNLYGSFPGGLFNDYCVEGVQGLACPLVPAPSPSHGVQKSRLSATYLLSLIGGFGMSYFIQLSFT</sequence>
<keyword evidence="2" id="KW-1185">Reference proteome</keyword>
<reference evidence="2" key="1">
    <citation type="journal article" date="2024" name="Proc. Natl. Acad. Sci. U.S.A.">
        <title>Extraordinary preservation of gene collinearity over three hundred million years revealed in homosporous lycophytes.</title>
        <authorList>
            <person name="Li C."/>
            <person name="Wickell D."/>
            <person name="Kuo L.Y."/>
            <person name="Chen X."/>
            <person name="Nie B."/>
            <person name="Liao X."/>
            <person name="Peng D."/>
            <person name="Ji J."/>
            <person name="Jenkins J."/>
            <person name="Williams M."/>
            <person name="Shu S."/>
            <person name="Plott C."/>
            <person name="Barry K."/>
            <person name="Rajasekar S."/>
            <person name="Grimwood J."/>
            <person name="Han X."/>
            <person name="Sun S."/>
            <person name="Hou Z."/>
            <person name="He W."/>
            <person name="Dai G."/>
            <person name="Sun C."/>
            <person name="Schmutz J."/>
            <person name="Leebens-Mack J.H."/>
            <person name="Li F.W."/>
            <person name="Wang L."/>
        </authorList>
    </citation>
    <scope>NUCLEOTIDE SEQUENCE [LARGE SCALE GENOMIC DNA]</scope>
    <source>
        <strain evidence="2">cv. PW_Plant_1</strain>
    </source>
</reference>
<proteinExistence type="predicted"/>
<gene>
    <name evidence="1" type="ORF">O6H91_04G027900</name>
</gene>
<accession>A0ACC2DW01</accession>
<organism evidence="1 2">
    <name type="scientific">Diphasiastrum complanatum</name>
    <name type="common">Issler's clubmoss</name>
    <name type="synonym">Lycopodium complanatum</name>
    <dbReference type="NCBI Taxonomy" id="34168"/>
    <lineage>
        <taxon>Eukaryota</taxon>
        <taxon>Viridiplantae</taxon>
        <taxon>Streptophyta</taxon>
        <taxon>Embryophyta</taxon>
        <taxon>Tracheophyta</taxon>
        <taxon>Lycopodiopsida</taxon>
        <taxon>Lycopodiales</taxon>
        <taxon>Lycopodiaceae</taxon>
        <taxon>Lycopodioideae</taxon>
        <taxon>Diphasiastrum</taxon>
    </lineage>
</organism>